<dbReference type="Gene3D" id="1.20.58.1380">
    <property type="match status" value="1"/>
</dbReference>
<accession>A0A6A6UYH4</accession>
<dbReference type="EMBL" id="MU006607">
    <property type="protein sequence ID" value="KAF2742524.1"/>
    <property type="molecule type" value="Genomic_DNA"/>
</dbReference>
<feature type="domain" description="Nucleoporin Nup133/Nup155-like C-terminal" evidence="9">
    <location>
        <begin position="625"/>
        <end position="1275"/>
    </location>
</feature>
<keyword evidence="6" id="KW-0811">Translocation</keyword>
<dbReference type="InterPro" id="IPR007187">
    <property type="entry name" value="Nucleoporin_Nup133/Nup155_C"/>
</dbReference>
<dbReference type="SUPFAM" id="SSF117289">
    <property type="entry name" value="Nucleoporin domain"/>
    <property type="match status" value="1"/>
</dbReference>
<protein>
    <recommendedName>
        <fullName evidence="13">Nucleoporin Nup133/Nup155-like C-terminal domain-containing protein</fullName>
    </recommendedName>
</protein>
<dbReference type="GO" id="GO:0006606">
    <property type="term" value="P:protein import into nucleus"/>
    <property type="evidence" value="ECO:0007669"/>
    <property type="project" value="TreeGrafter"/>
</dbReference>
<dbReference type="InterPro" id="IPR015943">
    <property type="entry name" value="WD40/YVTN_repeat-like_dom_sf"/>
</dbReference>
<evidence type="ECO:0000259" key="10">
    <source>
        <dbReference type="Pfam" id="PF08801"/>
    </source>
</evidence>
<feature type="compositionally biased region" description="Acidic residues" evidence="8">
    <location>
        <begin position="1292"/>
        <end position="1313"/>
    </location>
</feature>
<feature type="region of interest" description="Disordered" evidence="8">
    <location>
        <begin position="1"/>
        <end position="42"/>
    </location>
</feature>
<evidence type="ECO:0008006" key="13">
    <source>
        <dbReference type="Google" id="ProtNLM"/>
    </source>
</evidence>
<dbReference type="GO" id="GO:0000972">
    <property type="term" value="P:transcription-dependent tethering of RNA polymerase II gene DNA at nuclear periphery"/>
    <property type="evidence" value="ECO:0007669"/>
    <property type="project" value="TreeGrafter"/>
</dbReference>
<dbReference type="GO" id="GO:0016973">
    <property type="term" value="P:poly(A)+ mRNA export from nucleus"/>
    <property type="evidence" value="ECO:0007669"/>
    <property type="project" value="TreeGrafter"/>
</dbReference>
<evidence type="ECO:0000256" key="1">
    <source>
        <dbReference type="ARBA" id="ARBA00004259"/>
    </source>
</evidence>
<feature type="compositionally biased region" description="Basic and acidic residues" evidence="8">
    <location>
        <begin position="1327"/>
        <end position="1336"/>
    </location>
</feature>
<proteinExistence type="inferred from homology"/>
<dbReference type="PANTHER" id="PTHR13405:SF11">
    <property type="entry name" value="NUCLEAR PORE COMPLEX PROTEIN NUP133"/>
    <property type="match status" value="1"/>
</dbReference>
<evidence type="ECO:0000256" key="4">
    <source>
        <dbReference type="ARBA" id="ARBA00022816"/>
    </source>
</evidence>
<reference evidence="11" key="1">
    <citation type="journal article" date="2020" name="Stud. Mycol.">
        <title>101 Dothideomycetes genomes: a test case for predicting lifestyles and emergence of pathogens.</title>
        <authorList>
            <person name="Haridas S."/>
            <person name="Albert R."/>
            <person name="Binder M."/>
            <person name="Bloem J."/>
            <person name="Labutti K."/>
            <person name="Salamov A."/>
            <person name="Andreopoulos B."/>
            <person name="Baker S."/>
            <person name="Barry K."/>
            <person name="Bills G."/>
            <person name="Bluhm B."/>
            <person name="Cannon C."/>
            <person name="Castanera R."/>
            <person name="Culley D."/>
            <person name="Daum C."/>
            <person name="Ezra D."/>
            <person name="Gonzalez J."/>
            <person name="Henrissat B."/>
            <person name="Kuo A."/>
            <person name="Liang C."/>
            <person name="Lipzen A."/>
            <person name="Lutzoni F."/>
            <person name="Magnuson J."/>
            <person name="Mondo S."/>
            <person name="Nolan M."/>
            <person name="Ohm R."/>
            <person name="Pangilinan J."/>
            <person name="Park H.-J."/>
            <person name="Ramirez L."/>
            <person name="Alfaro M."/>
            <person name="Sun H."/>
            <person name="Tritt A."/>
            <person name="Yoshinaga Y."/>
            <person name="Zwiers L.-H."/>
            <person name="Turgeon B."/>
            <person name="Goodwin S."/>
            <person name="Spatafora J."/>
            <person name="Crous P."/>
            <person name="Grigoriev I."/>
        </authorList>
    </citation>
    <scope>NUCLEOTIDE SEQUENCE</scope>
    <source>
        <strain evidence="11">CBS 119925</strain>
    </source>
</reference>
<keyword evidence="5" id="KW-0653">Protein transport</keyword>
<dbReference type="Gene3D" id="2.130.10.10">
    <property type="entry name" value="YVTN repeat-like/Quinoprotein amine dehydrogenase"/>
    <property type="match status" value="1"/>
</dbReference>
<keyword evidence="12" id="KW-1185">Reference proteome</keyword>
<evidence type="ECO:0000256" key="8">
    <source>
        <dbReference type="SAM" id="MobiDB-lite"/>
    </source>
</evidence>
<evidence type="ECO:0000313" key="12">
    <source>
        <dbReference type="Proteomes" id="UP000799440"/>
    </source>
</evidence>
<organism evidence="11 12">
    <name type="scientific">Sporormia fimetaria CBS 119925</name>
    <dbReference type="NCBI Taxonomy" id="1340428"/>
    <lineage>
        <taxon>Eukaryota</taxon>
        <taxon>Fungi</taxon>
        <taxon>Dikarya</taxon>
        <taxon>Ascomycota</taxon>
        <taxon>Pezizomycotina</taxon>
        <taxon>Dothideomycetes</taxon>
        <taxon>Pleosporomycetidae</taxon>
        <taxon>Pleosporales</taxon>
        <taxon>Sporormiaceae</taxon>
        <taxon>Sporormia</taxon>
    </lineage>
</organism>
<keyword evidence="3" id="KW-0813">Transport</keyword>
<dbReference type="GO" id="GO:0031080">
    <property type="term" value="C:nuclear pore outer ring"/>
    <property type="evidence" value="ECO:0007669"/>
    <property type="project" value="TreeGrafter"/>
</dbReference>
<dbReference type="InterPro" id="IPR037624">
    <property type="entry name" value="Nup133-like"/>
</dbReference>
<name>A0A6A6UYH4_9PLEO</name>
<evidence type="ECO:0000313" key="11">
    <source>
        <dbReference type="EMBL" id="KAF2742524.1"/>
    </source>
</evidence>
<dbReference type="Pfam" id="PF08801">
    <property type="entry name" value="Nucleoporin_N"/>
    <property type="match status" value="1"/>
</dbReference>
<gene>
    <name evidence="11" type="ORF">M011DRAFT_452966</name>
</gene>
<evidence type="ECO:0000256" key="3">
    <source>
        <dbReference type="ARBA" id="ARBA00022448"/>
    </source>
</evidence>
<sequence>MFSPEATVQGVRGRNPRRRQRKDSDGPLQPRRKRSKMTEDMFNSQDGLHMYSSETAITNGHAINGNADQSLVLVEMPVREKKVAPTRTLKEDAVQYLTRNENYSVKKLPSFPETLSQSSTPFRAFALPSAGLAVAFTSTQALAWDYTVTAGAARVIALPLPFDLRPTDPLPLGAIVRNGPANEFGVVAVAPSRGKIIFWENVDSAQVRTHFAQRPQGIQASVKLYSTEVITHLVDIDHAGYVLVLSSGRAMHLTLRDSQGRPSISTSALNTPGSSGSLFSFSGLLGGGVKKSVVAVRSRPSAAKGQIEVITATKDGHFRVWDLNWSGQQMFKGEVDIHDQVLDAVQSGVSFEVRSRQEAHILDFAVLEPHAKQGTLALLLLVALQGASSVEYSLAKVELAAGEGVVRRVIPLRNFQQAHVPKELQGTLLLPSPGHAAYVQFPGALAIASLAETEESPDMQLLADSGRPAFGFQDTIYLKEDHHLQISGVAAEPLQKKDKNSRVVLFVQGCGILRVNTNPPPAADENIGRRKVTAKSKLEQSVFYGALSDNVLDFSIRSKHTFNEAEVEAAALEISGAVLSSSYPQLNNVASMEEQLGRRSQALRTLITVLQVEFPQLSFTARWQLLCNAEKIAAALKLWEAYQKRVQEKTACPEAYPESLLLPHMVKCVHERYKTQIRPESGETDPVRHYFLRDIHQLEILLPWAWLTLRTFFLNDKTKERKAIMQRLSEGDDVFATTLNEAFEFRSKNLELYGFDPEDFSRSLLLPNHGQDMLPQFWTSTHNIVSAIRSLVGIGRNLSAEMFEHGGSDELAMKVAGDNPILVNLSCKTHIERFNWALAQADEKIREMGSQLQNEWLNNVRADHIYGLADIGQADAGMKLAQEYKDMTTLAQLVWDEIRYYETTKNAAQTKMEQAECVVKLNRMKEQIQGFFEKYGSLWGDEFYKQFIKEKHTERLFHKDYLNQPALTKFLRQQPVGKLRWINEVLGERNYEGAYDALLGVANQETNLWCKKVDLAMAKLTMLCSQEQSGKEPDAESKFATKMAHATFPMEVIKIQERLYERFAPFIEEAVDEQAAVDILMGEFGQGALAQRPAHQQLLRQGFDIIVHHRTLEPALLVDVLTLMTYDDTSEPMEITQGNEFAFALQAVMLSWYEMNRTTRHNMLRLIWKRVCIKDNWAELNNTRDISDERLEEVLADTTLGRTLKSLLDMIDERSFFRHAWPKGVNELLGAGCTNGELCVRFASEDLRNPIIADNLADDELLQANLEKHRLEEWFPAVLAAAKKWHAAEREGNEDEGVDDGMEDDDEGVEESNADGSQTPESQGAAEKGDVEMMQS</sequence>
<dbReference type="InterPro" id="IPR014908">
    <property type="entry name" value="Nucleoporin_Nup133/Nup155_N"/>
</dbReference>
<dbReference type="GO" id="GO:0017056">
    <property type="term" value="F:structural constituent of nuclear pore"/>
    <property type="evidence" value="ECO:0007669"/>
    <property type="project" value="InterPro"/>
</dbReference>
<evidence type="ECO:0000259" key="9">
    <source>
        <dbReference type="Pfam" id="PF03177"/>
    </source>
</evidence>
<keyword evidence="7" id="KW-0539">Nucleus</keyword>
<comment type="subcellular location">
    <subcellularLocation>
        <location evidence="1">Nucleus envelope</location>
    </subcellularLocation>
</comment>
<feature type="region of interest" description="Disordered" evidence="8">
    <location>
        <begin position="1286"/>
        <end position="1336"/>
    </location>
</feature>
<evidence type="ECO:0000256" key="2">
    <source>
        <dbReference type="ARBA" id="ARBA00005569"/>
    </source>
</evidence>
<dbReference type="PANTHER" id="PTHR13405">
    <property type="entry name" value="NUCLEAR PORE COMPLEX PROTEIN NUP133"/>
    <property type="match status" value="1"/>
</dbReference>
<feature type="domain" description="Nucleoporin Nup133/Nup155-like N-terminal" evidence="10">
    <location>
        <begin position="98"/>
        <end position="514"/>
    </location>
</feature>
<evidence type="ECO:0000256" key="5">
    <source>
        <dbReference type="ARBA" id="ARBA00022927"/>
    </source>
</evidence>
<dbReference type="Pfam" id="PF03177">
    <property type="entry name" value="Nucleoporin_C"/>
    <property type="match status" value="1"/>
</dbReference>
<comment type="similarity">
    <text evidence="2">Belongs to the nucleoporin Nup133 family.</text>
</comment>
<dbReference type="Proteomes" id="UP000799440">
    <property type="component" value="Unassembled WGS sequence"/>
</dbReference>
<keyword evidence="4" id="KW-0509">mRNA transport</keyword>
<evidence type="ECO:0000256" key="6">
    <source>
        <dbReference type="ARBA" id="ARBA00023010"/>
    </source>
</evidence>
<evidence type="ECO:0000256" key="7">
    <source>
        <dbReference type="ARBA" id="ARBA00023242"/>
    </source>
</evidence>
<dbReference type="OrthoDB" id="103454at2759"/>